<organism evidence="1 2">
    <name type="scientific">Algoriphagus aestuariicola</name>
    <dbReference type="NCBI Taxonomy" id="1852016"/>
    <lineage>
        <taxon>Bacteria</taxon>
        <taxon>Pseudomonadati</taxon>
        <taxon>Bacteroidota</taxon>
        <taxon>Cytophagia</taxon>
        <taxon>Cytophagales</taxon>
        <taxon>Cyclobacteriaceae</taxon>
        <taxon>Algoriphagus</taxon>
    </lineage>
</organism>
<comment type="caution">
    <text evidence="1">The sequence shown here is derived from an EMBL/GenBank/DDBJ whole genome shotgun (WGS) entry which is preliminary data.</text>
</comment>
<dbReference type="Proteomes" id="UP000664698">
    <property type="component" value="Unassembled WGS sequence"/>
</dbReference>
<evidence type="ECO:0008006" key="3">
    <source>
        <dbReference type="Google" id="ProtNLM"/>
    </source>
</evidence>
<reference evidence="1 2" key="1">
    <citation type="submission" date="2021-03" db="EMBL/GenBank/DDBJ databases">
        <title>novel species isolated from a fishpond in China.</title>
        <authorList>
            <person name="Lu H."/>
            <person name="Cai Z."/>
        </authorList>
    </citation>
    <scope>NUCLEOTIDE SEQUENCE [LARGE SCALE GENOMIC DNA]</scope>
    <source>
        <strain evidence="1 2">JCM 31546</strain>
    </source>
</reference>
<keyword evidence="2" id="KW-1185">Reference proteome</keyword>
<proteinExistence type="predicted"/>
<evidence type="ECO:0000313" key="1">
    <source>
        <dbReference type="EMBL" id="MBN7800209.1"/>
    </source>
</evidence>
<protein>
    <recommendedName>
        <fullName evidence="3">DUF4959 domain-containing protein</fullName>
    </recommendedName>
</protein>
<dbReference type="PROSITE" id="PS51257">
    <property type="entry name" value="PROKAR_LIPOPROTEIN"/>
    <property type="match status" value="1"/>
</dbReference>
<sequence>MKSLFRCLVMGILFFSCVGNESPDKQVEQDGKLTISLVPGYPASALDFWVIVHDLDGNPIAHQQISSGGAMTVELDDSKRYHLTTYMKTENVGYQTELFETYADLSVVEDITLGLVPIPSPNPTVNGTFQVDFLENELPFGAYLTSSSGGYNSEANHLGTRLEMTMNRFEGVSDYLLVAKLNTGETRYKKLKITEQGMKLAYKFSDLVDFDQVFKFKKSDFSQFYFTSTALNKVDGDFRPSYIVNSNKIGNSFDPQSEHEMGFLNGIEYFDIQISGRRSANSKTSFFYWRIGTLPNSITPPVETSIQVQSQTIADFRFNAPVGITNWSAVWDHSDPFTGEPFKSLRWFVNGSETSLKLSLPEEIVALNPKLQNLDDFRLESTEIITHSMSYDEQMRVKLVEPAKPQAMERSSIWQSFR</sequence>
<name>A0ABS3BN02_9BACT</name>
<dbReference type="EMBL" id="JAFKCW010000001">
    <property type="protein sequence ID" value="MBN7800209.1"/>
    <property type="molecule type" value="Genomic_DNA"/>
</dbReference>
<accession>A0ABS3BN02</accession>
<evidence type="ECO:0000313" key="2">
    <source>
        <dbReference type="Proteomes" id="UP000664698"/>
    </source>
</evidence>
<gene>
    <name evidence="1" type="ORF">J0A67_05015</name>
</gene>
<dbReference type="RefSeq" id="WP_206568164.1">
    <property type="nucleotide sequence ID" value="NZ_JAFKCW010000001.1"/>
</dbReference>